<reference evidence="3 4" key="1">
    <citation type="journal article" date="2015" name="Nature">
        <title>rRNA introns, odd ribosomes, and small enigmatic genomes across a large radiation of phyla.</title>
        <authorList>
            <person name="Brown C.T."/>
            <person name="Hug L.A."/>
            <person name="Thomas B.C."/>
            <person name="Sharon I."/>
            <person name="Castelle C.J."/>
            <person name="Singh A."/>
            <person name="Wilkins M.J."/>
            <person name="Williams K.H."/>
            <person name="Banfield J.F."/>
        </authorList>
    </citation>
    <scope>NUCLEOTIDE SEQUENCE [LARGE SCALE GENOMIC DNA]</scope>
</reference>
<feature type="domain" description="IMP dehydrogenase/GMP reductase" evidence="2">
    <location>
        <begin position="8"/>
        <end position="346"/>
    </location>
</feature>
<dbReference type="InterPro" id="IPR013785">
    <property type="entry name" value="Aldolase_TIM"/>
</dbReference>
<evidence type="ECO:0000313" key="3">
    <source>
        <dbReference type="EMBL" id="KKP73073.1"/>
    </source>
</evidence>
<dbReference type="PATRIC" id="fig|1618478.3.peg.410"/>
<gene>
    <name evidence="3" type="ORF">UR68_C0009G0018</name>
</gene>
<accession>A0A0G0BUR5</accession>
<dbReference type="Proteomes" id="UP000034457">
    <property type="component" value="Unassembled WGS sequence"/>
</dbReference>
<evidence type="ECO:0000313" key="4">
    <source>
        <dbReference type="Proteomes" id="UP000034457"/>
    </source>
</evidence>
<comment type="similarity">
    <text evidence="1">Belongs to the IMPDH/GMPR family.</text>
</comment>
<dbReference type="PANTHER" id="PTHR11911">
    <property type="entry name" value="INOSINE-5-MONOPHOSPHATE DEHYDROGENASE RELATED"/>
    <property type="match status" value="1"/>
</dbReference>
<dbReference type="Pfam" id="PF00478">
    <property type="entry name" value="IMPDH"/>
    <property type="match status" value="1"/>
</dbReference>
<dbReference type="STRING" id="1618478.UR68_C0009G0018"/>
<evidence type="ECO:0000256" key="1">
    <source>
        <dbReference type="ARBA" id="ARBA00005502"/>
    </source>
</evidence>
<dbReference type="InterPro" id="IPR001093">
    <property type="entry name" value="IMP_DH_GMPRt"/>
</dbReference>
<organism evidence="3 4">
    <name type="scientific">Candidatus Roizmanbacteria bacterium GW2011_GWA2_35_19</name>
    <dbReference type="NCBI Taxonomy" id="1618478"/>
    <lineage>
        <taxon>Bacteria</taxon>
        <taxon>Candidatus Roizmaniibacteriota</taxon>
    </lineage>
</organism>
<protein>
    <submittedName>
        <fullName evidence="3">Inosine-5'-monophosphate dehydrogenase</fullName>
    </submittedName>
</protein>
<dbReference type="AlphaFoldDB" id="A0A0G0BUR5"/>
<dbReference type="InterPro" id="IPR005990">
    <property type="entry name" value="IMP_DH"/>
</dbReference>
<comment type="caution">
    <text evidence="3">The sequence shown here is derived from an EMBL/GenBank/DDBJ whole genome shotgun (WGS) entry which is preliminary data.</text>
</comment>
<dbReference type="GO" id="GO:0006183">
    <property type="term" value="P:GTP biosynthetic process"/>
    <property type="evidence" value="ECO:0007669"/>
    <property type="project" value="TreeGrafter"/>
</dbReference>
<dbReference type="Gene3D" id="3.20.20.70">
    <property type="entry name" value="Aldolase class I"/>
    <property type="match status" value="2"/>
</dbReference>
<name>A0A0G0BUR5_9BACT</name>
<dbReference type="SMART" id="SM01240">
    <property type="entry name" value="IMPDH"/>
    <property type="match status" value="1"/>
</dbReference>
<dbReference type="FunFam" id="3.20.20.70:FF:000424">
    <property type="entry name" value="Inosine-5'-monophosphate dehydrogenase 2"/>
    <property type="match status" value="1"/>
</dbReference>
<dbReference type="GO" id="GO:0003938">
    <property type="term" value="F:IMP dehydrogenase activity"/>
    <property type="evidence" value="ECO:0007669"/>
    <property type="project" value="InterPro"/>
</dbReference>
<dbReference type="SUPFAM" id="SSF51412">
    <property type="entry name" value="Inosine monophosphate dehydrogenase (IMPDH)"/>
    <property type="match status" value="1"/>
</dbReference>
<dbReference type="CDD" id="cd00381">
    <property type="entry name" value="IMPDH"/>
    <property type="match status" value="1"/>
</dbReference>
<dbReference type="PANTHER" id="PTHR11911:SF111">
    <property type="entry name" value="INOSINE-5'-MONOPHOSPHATE DEHYDROGENASE"/>
    <property type="match status" value="1"/>
</dbReference>
<proteinExistence type="inferred from homology"/>
<dbReference type="EMBL" id="LBQC01000009">
    <property type="protein sequence ID" value="KKP73073.1"/>
    <property type="molecule type" value="Genomic_DNA"/>
</dbReference>
<evidence type="ECO:0000259" key="2">
    <source>
        <dbReference type="Pfam" id="PF00478"/>
    </source>
</evidence>
<sequence length="351" mass="37720">MNIRKDEGLTFDDVLLIPKLTAVESRSHVDLSTKLTKKIKLKLPIVASNMDTVTESAMAIAVAREGGIGIIHRFLTINAEVDEVKKVKKEKLLVGAAIGIKSDYLERCKALIKAGADTIVIDIAHSHSSFFVKVLRDLTKKFAKIEFIAGNVATADATEIMIKNGASAIKVGIGPGALCTTRIVTGAGVPQLTAIADCVAVANKYKIPVIADGGVQKSGDIVKALAAGSSTVMIGTLFAGCEESPALTFFRNNKKFKMTRGMASLMANSDRQKRDESVKKDLKKYAAEGVEAIVPYRGAVSDFMHLLMNGVKSGFSYCGAHTIEELWKNSEFIKITQSSLRESGAHDVDVM</sequence>